<keyword evidence="4" id="KW-0472">Membrane</keyword>
<dbReference type="AlphaFoldDB" id="C0KHK0"/>
<keyword evidence="7" id="KW-0325">Glycoprotein</keyword>
<evidence type="ECO:0000256" key="7">
    <source>
        <dbReference type="ARBA" id="ARBA00023180"/>
    </source>
</evidence>
<accession>C0KHK0</accession>
<dbReference type="Pfam" id="PF14368">
    <property type="entry name" value="LTP_2"/>
    <property type="match status" value="1"/>
</dbReference>
<dbReference type="GO" id="GO:0005886">
    <property type="term" value="C:plasma membrane"/>
    <property type="evidence" value="ECO:0007669"/>
    <property type="project" value="UniProtKB-SubCell"/>
</dbReference>
<dbReference type="CDD" id="cd00010">
    <property type="entry name" value="AAI_LTSS"/>
    <property type="match status" value="1"/>
</dbReference>
<dbReference type="SMART" id="SM00499">
    <property type="entry name" value="AAI"/>
    <property type="match status" value="1"/>
</dbReference>
<evidence type="ECO:0000256" key="1">
    <source>
        <dbReference type="ARBA" id="ARBA00004609"/>
    </source>
</evidence>
<name>C0KHK0_9CARY</name>
<feature type="domain" description="Bifunctional inhibitor/plant lipid transfer protein/seed storage helical" evidence="11">
    <location>
        <begin position="50"/>
        <end position="128"/>
    </location>
</feature>
<dbReference type="InterPro" id="IPR036312">
    <property type="entry name" value="Bifun_inhib/LTP/seed_sf"/>
</dbReference>
<proteinExistence type="evidence at transcript level"/>
<evidence type="ECO:0000256" key="5">
    <source>
        <dbReference type="ARBA" id="ARBA00022729"/>
    </source>
</evidence>
<dbReference type="FunFam" id="1.10.110.10:FF:000001">
    <property type="entry name" value="Bifunctional inhibitor/lipid-transfer protein/seed storage 2S albumin superfamily protein"/>
    <property type="match status" value="1"/>
</dbReference>
<evidence type="ECO:0000256" key="9">
    <source>
        <dbReference type="SAM" id="MobiDB-lite"/>
    </source>
</evidence>
<keyword evidence="4" id="KW-0336">GPI-anchor</keyword>
<keyword evidence="5 10" id="KW-0732">Signal</keyword>
<dbReference type="PANTHER" id="PTHR33044">
    <property type="entry name" value="BIFUNCTIONAL INHIBITOR/LIPID-TRANSFER PROTEIN/SEED STORAGE 2S ALBUMIN SUPERFAMILY PROTEIN-RELATED"/>
    <property type="match status" value="1"/>
</dbReference>
<comment type="subcellular location">
    <subcellularLocation>
        <location evidence="1">Cell membrane</location>
        <topology evidence="1">Lipid-anchor</topology>
        <topology evidence="1">GPI-anchor</topology>
    </subcellularLocation>
</comment>
<feature type="compositionally biased region" description="Polar residues" evidence="9">
    <location>
        <begin position="142"/>
        <end position="155"/>
    </location>
</feature>
<evidence type="ECO:0000256" key="8">
    <source>
        <dbReference type="ARBA" id="ARBA00023288"/>
    </source>
</evidence>
<keyword evidence="6" id="KW-1015">Disulfide bond</keyword>
<evidence type="ECO:0000313" key="12">
    <source>
        <dbReference type="EMBL" id="ACM78615.1"/>
    </source>
</evidence>
<reference evidence="12" key="1">
    <citation type="journal article" date="2009" name="Tree Physiol.">
        <title>Cloning and expression analysis of 14 lipid transfer protein genes from Tamarix hispida responding to different abiotic stresses.</title>
        <authorList>
            <person name="Wang C."/>
            <person name="Yang C."/>
            <person name="Gao C."/>
            <person name="Wang Y."/>
        </authorList>
    </citation>
    <scope>NUCLEOTIDE SEQUENCE</scope>
</reference>
<dbReference type="InterPro" id="IPR016140">
    <property type="entry name" value="Bifunc_inhib/LTP/seed_store"/>
</dbReference>
<dbReference type="InterPro" id="IPR043325">
    <property type="entry name" value="LTSS"/>
</dbReference>
<evidence type="ECO:0000256" key="6">
    <source>
        <dbReference type="ARBA" id="ARBA00023157"/>
    </source>
</evidence>
<sequence>MGRHHHLPGTMLMAILVLATMVTVEVRGQDGGSVVGAPGPAVDSGGANHCITALTNMSDCLSYAEKGSNLTKPDKPCCPELAGLVDSNPICLCELLGKGSSYGLQIDLNRALKLPETCKVDTPPISMCSTVGIPVGAPTLSTEGPTGAMSESSAPGMSPTGGIAASPTSSKNGASINARCGLMTFVGFGMALLLAS</sequence>
<evidence type="ECO:0000256" key="10">
    <source>
        <dbReference type="SAM" id="SignalP"/>
    </source>
</evidence>
<feature type="chain" id="PRO_5002899885" evidence="10">
    <location>
        <begin position="29"/>
        <end position="196"/>
    </location>
</feature>
<keyword evidence="3" id="KW-1003">Cell membrane</keyword>
<comment type="similarity">
    <text evidence="2">Belongs to the plant LTP family.</text>
</comment>
<dbReference type="SUPFAM" id="SSF47699">
    <property type="entry name" value="Bifunctional inhibitor/lipid-transfer protein/seed storage 2S albumin"/>
    <property type="match status" value="1"/>
</dbReference>
<evidence type="ECO:0000256" key="2">
    <source>
        <dbReference type="ARBA" id="ARBA00009748"/>
    </source>
</evidence>
<dbReference type="GO" id="GO:0098552">
    <property type="term" value="C:side of membrane"/>
    <property type="evidence" value="ECO:0007669"/>
    <property type="project" value="UniProtKB-KW"/>
</dbReference>
<evidence type="ECO:0000256" key="4">
    <source>
        <dbReference type="ARBA" id="ARBA00022622"/>
    </source>
</evidence>
<dbReference type="EMBL" id="FJ603280">
    <property type="protein sequence ID" value="ACM78615.1"/>
    <property type="molecule type" value="mRNA"/>
</dbReference>
<protein>
    <submittedName>
        <fullName evidence="12">Non-specific lipid-transfer protein-like protein</fullName>
    </submittedName>
</protein>
<evidence type="ECO:0000259" key="11">
    <source>
        <dbReference type="SMART" id="SM00499"/>
    </source>
</evidence>
<feature type="signal peptide" evidence="10">
    <location>
        <begin position="1"/>
        <end position="28"/>
    </location>
</feature>
<organism evidence="12">
    <name type="scientific">Tamarix hispida</name>
    <dbReference type="NCBI Taxonomy" id="189793"/>
    <lineage>
        <taxon>Eukaryota</taxon>
        <taxon>Viridiplantae</taxon>
        <taxon>Streptophyta</taxon>
        <taxon>Embryophyta</taxon>
        <taxon>Tracheophyta</taxon>
        <taxon>Spermatophyta</taxon>
        <taxon>Magnoliopsida</taxon>
        <taxon>eudicotyledons</taxon>
        <taxon>Gunneridae</taxon>
        <taxon>Pentapetalae</taxon>
        <taxon>Caryophyllales</taxon>
        <taxon>Tamaricaceae</taxon>
        <taxon>Tamarix</taxon>
    </lineage>
</organism>
<feature type="region of interest" description="Disordered" evidence="9">
    <location>
        <begin position="142"/>
        <end position="170"/>
    </location>
</feature>
<dbReference type="Gene3D" id="1.10.110.10">
    <property type="entry name" value="Plant lipid-transfer and hydrophobic proteins"/>
    <property type="match status" value="1"/>
</dbReference>
<evidence type="ECO:0000256" key="3">
    <source>
        <dbReference type="ARBA" id="ARBA00022475"/>
    </source>
</evidence>
<keyword evidence="8" id="KW-0449">Lipoprotein</keyword>